<keyword evidence="2" id="KW-1185">Reference proteome</keyword>
<dbReference type="AlphaFoldDB" id="A0A853IAU0"/>
<sequence>SGEKHGQWQCKRYAVRLTEEQQQWGCKSHMYNPYLLVNFAEVLDAGDYWIKYVLKETGEIFISGEKHGQWQCKRYAVRLTEEQQQWGCKSHMYNPYLLVNFAEVLDAGDYWIKYVLKETGEIFISGEKHGQWQCKRYAVRLTEEQQQWGCKSHMYNPYLLVNFAEVLDAGDYWIKYVLKETGEIF</sequence>
<name>A0A853IAU0_9GAMM</name>
<evidence type="ECO:0000313" key="2">
    <source>
        <dbReference type="Proteomes" id="UP000569732"/>
    </source>
</evidence>
<feature type="non-terminal residue" evidence="1">
    <location>
        <position position="185"/>
    </location>
</feature>
<protein>
    <submittedName>
        <fullName evidence="1">Uncharacterized protein</fullName>
    </submittedName>
</protein>
<gene>
    <name evidence="1" type="ORF">H0A36_31055</name>
</gene>
<feature type="non-terminal residue" evidence="1">
    <location>
        <position position="1"/>
    </location>
</feature>
<organism evidence="1 2">
    <name type="scientific">Spartinivicinus marinus</name>
    <dbReference type="NCBI Taxonomy" id="2994442"/>
    <lineage>
        <taxon>Bacteria</taxon>
        <taxon>Pseudomonadati</taxon>
        <taxon>Pseudomonadota</taxon>
        <taxon>Gammaproteobacteria</taxon>
        <taxon>Oceanospirillales</taxon>
        <taxon>Zooshikellaceae</taxon>
        <taxon>Spartinivicinus</taxon>
    </lineage>
</organism>
<dbReference type="Proteomes" id="UP000569732">
    <property type="component" value="Unassembled WGS sequence"/>
</dbReference>
<proteinExistence type="predicted"/>
<reference evidence="1 2" key="1">
    <citation type="submission" date="2020-07" db="EMBL/GenBank/DDBJ databases">
        <title>Endozoicomonas sp. nov., isolated from sediment.</title>
        <authorList>
            <person name="Gu T."/>
        </authorList>
    </citation>
    <scope>NUCLEOTIDE SEQUENCE [LARGE SCALE GENOMIC DNA]</scope>
    <source>
        <strain evidence="1 2">SM1973</strain>
    </source>
</reference>
<dbReference type="RefSeq" id="WP_219340376.1">
    <property type="nucleotide sequence ID" value="NZ_JACCKB010000521.1"/>
</dbReference>
<evidence type="ECO:0000313" key="1">
    <source>
        <dbReference type="EMBL" id="NYZ70453.1"/>
    </source>
</evidence>
<accession>A0A853IAU0</accession>
<comment type="caution">
    <text evidence="1">The sequence shown here is derived from an EMBL/GenBank/DDBJ whole genome shotgun (WGS) entry which is preliminary data.</text>
</comment>
<dbReference type="EMBL" id="JACCKB010000521">
    <property type="protein sequence ID" value="NYZ70453.1"/>
    <property type="molecule type" value="Genomic_DNA"/>
</dbReference>